<dbReference type="GO" id="GO:0005840">
    <property type="term" value="C:ribosome"/>
    <property type="evidence" value="ECO:0007669"/>
    <property type="project" value="UniProtKB-KW"/>
</dbReference>
<dbReference type="Proteomes" id="UP000821853">
    <property type="component" value="Chromosome 9"/>
</dbReference>
<protein>
    <recommendedName>
        <fullName evidence="6">Ribosomal protein</fullName>
    </recommendedName>
</protein>
<dbReference type="AlphaFoldDB" id="A0A9J6H2B3"/>
<dbReference type="SUPFAM" id="SSF56808">
    <property type="entry name" value="Ribosomal protein L1"/>
    <property type="match status" value="1"/>
</dbReference>
<evidence type="ECO:0000256" key="1">
    <source>
        <dbReference type="ARBA" id="ARBA00010531"/>
    </source>
</evidence>
<keyword evidence="3" id="KW-0687">Ribonucleoprotein</keyword>
<accession>A0A9J6H2B3</accession>
<dbReference type="VEuPathDB" id="VectorBase:HLOH_047792"/>
<dbReference type="PANTHER" id="PTHR36427">
    <property type="entry name" value="54S RIBOSOMAL PROTEIN L1, MITOCHONDRIAL"/>
    <property type="match status" value="1"/>
</dbReference>
<keyword evidence="5" id="KW-1185">Reference proteome</keyword>
<evidence type="ECO:0000313" key="5">
    <source>
        <dbReference type="Proteomes" id="UP000821853"/>
    </source>
</evidence>
<evidence type="ECO:0000256" key="2">
    <source>
        <dbReference type="ARBA" id="ARBA00022980"/>
    </source>
</evidence>
<evidence type="ECO:0000256" key="3">
    <source>
        <dbReference type="ARBA" id="ARBA00023274"/>
    </source>
</evidence>
<reference evidence="4 5" key="1">
    <citation type="journal article" date="2020" name="Cell">
        <title>Large-Scale Comparative Analyses of Tick Genomes Elucidate Their Genetic Diversity and Vector Capacities.</title>
        <authorList>
            <consortium name="Tick Genome and Microbiome Consortium (TIGMIC)"/>
            <person name="Jia N."/>
            <person name="Wang J."/>
            <person name="Shi W."/>
            <person name="Du L."/>
            <person name="Sun Y."/>
            <person name="Zhan W."/>
            <person name="Jiang J.F."/>
            <person name="Wang Q."/>
            <person name="Zhang B."/>
            <person name="Ji P."/>
            <person name="Bell-Sakyi L."/>
            <person name="Cui X.M."/>
            <person name="Yuan T.T."/>
            <person name="Jiang B.G."/>
            <person name="Yang W.F."/>
            <person name="Lam T.T."/>
            <person name="Chang Q.C."/>
            <person name="Ding S.J."/>
            <person name="Wang X.J."/>
            <person name="Zhu J.G."/>
            <person name="Ruan X.D."/>
            <person name="Zhao L."/>
            <person name="Wei J.T."/>
            <person name="Ye R.Z."/>
            <person name="Que T.C."/>
            <person name="Du C.H."/>
            <person name="Zhou Y.H."/>
            <person name="Cheng J.X."/>
            <person name="Dai P.F."/>
            <person name="Guo W.B."/>
            <person name="Han X.H."/>
            <person name="Huang E.J."/>
            <person name="Li L.F."/>
            <person name="Wei W."/>
            <person name="Gao Y.C."/>
            <person name="Liu J.Z."/>
            <person name="Shao H.Z."/>
            <person name="Wang X."/>
            <person name="Wang C.C."/>
            <person name="Yang T.C."/>
            <person name="Huo Q.B."/>
            <person name="Li W."/>
            <person name="Chen H.Y."/>
            <person name="Chen S.E."/>
            <person name="Zhou L.G."/>
            <person name="Ni X.B."/>
            <person name="Tian J.H."/>
            <person name="Sheng Y."/>
            <person name="Liu T."/>
            <person name="Pan Y.S."/>
            <person name="Xia L.Y."/>
            <person name="Li J."/>
            <person name="Zhao F."/>
            <person name="Cao W.C."/>
        </authorList>
    </citation>
    <scope>NUCLEOTIDE SEQUENCE [LARGE SCALE GENOMIC DNA]</scope>
    <source>
        <strain evidence="4">HaeL-2018</strain>
    </source>
</reference>
<dbReference type="EMBL" id="JABSTR010000011">
    <property type="protein sequence ID" value="KAH9381137.1"/>
    <property type="molecule type" value="Genomic_DNA"/>
</dbReference>
<dbReference type="CDD" id="cd00403">
    <property type="entry name" value="Ribosomal_L1"/>
    <property type="match status" value="1"/>
</dbReference>
<comment type="caution">
    <text evidence="4">The sequence shown here is derived from an EMBL/GenBank/DDBJ whole genome shotgun (WGS) entry which is preliminary data.</text>
</comment>
<organism evidence="4 5">
    <name type="scientific">Haemaphysalis longicornis</name>
    <name type="common">Bush tick</name>
    <dbReference type="NCBI Taxonomy" id="44386"/>
    <lineage>
        <taxon>Eukaryota</taxon>
        <taxon>Metazoa</taxon>
        <taxon>Ecdysozoa</taxon>
        <taxon>Arthropoda</taxon>
        <taxon>Chelicerata</taxon>
        <taxon>Arachnida</taxon>
        <taxon>Acari</taxon>
        <taxon>Parasitiformes</taxon>
        <taxon>Ixodida</taxon>
        <taxon>Ixodoidea</taxon>
        <taxon>Ixodidae</taxon>
        <taxon>Haemaphysalinae</taxon>
        <taxon>Haemaphysalis</taxon>
    </lineage>
</organism>
<dbReference type="InterPro" id="IPR023674">
    <property type="entry name" value="Ribosomal_uL1-like"/>
</dbReference>
<gene>
    <name evidence="4" type="ORF">HPB48_020794</name>
</gene>
<dbReference type="PANTHER" id="PTHR36427:SF3">
    <property type="entry name" value="LARGE RIBOSOMAL SUBUNIT PROTEIN UL1M"/>
    <property type="match status" value="1"/>
</dbReference>
<evidence type="ECO:0000313" key="4">
    <source>
        <dbReference type="EMBL" id="KAH9381137.1"/>
    </source>
</evidence>
<sequence>MGNVNGANVALGGGADPFGNADPGNGVSPAVQAANAVVGNNADNNADDNRPTLLDRVSSAKVHACVNAVLEHARLKRRKFVETVEISMVLNDWASLKKKGIKGTYTFKHLPRIKFRLCVLGDKKHCQEARAAGIDCMDRSGINTLQKSSKLVKKLANKYNVFLASPSICHKVPRIMGPWLHRIGKAPILLTHKETLASKVEKVKRTIRFEMNKSPVVGFVIGNVRLTADQLEENFEGLVNHLLILLPNGWADIRSVDIKSSMGPAQRVYSQC</sequence>
<name>A0A9J6H2B3_HAELO</name>
<dbReference type="Gene3D" id="3.40.50.790">
    <property type="match status" value="1"/>
</dbReference>
<dbReference type="Pfam" id="PF00687">
    <property type="entry name" value="Ribosomal_L1"/>
    <property type="match status" value="1"/>
</dbReference>
<keyword evidence="2" id="KW-0689">Ribosomal protein</keyword>
<dbReference type="InterPro" id="IPR016095">
    <property type="entry name" value="Ribosomal_uL1_3-a/b-sand"/>
</dbReference>
<dbReference type="OrthoDB" id="2449818at2759"/>
<evidence type="ECO:0008006" key="6">
    <source>
        <dbReference type="Google" id="ProtNLM"/>
    </source>
</evidence>
<dbReference type="Gene3D" id="3.30.190.20">
    <property type="match status" value="1"/>
</dbReference>
<comment type="similarity">
    <text evidence="1">Belongs to the universal ribosomal protein uL1 family.</text>
</comment>
<dbReference type="FunFam" id="3.40.50.790:FF:000005">
    <property type="entry name" value="50S ribosomal protein L1"/>
    <property type="match status" value="1"/>
</dbReference>
<proteinExistence type="inferred from homology"/>
<dbReference type="InterPro" id="IPR028364">
    <property type="entry name" value="Ribosomal_uL1/biogenesis"/>
</dbReference>
<dbReference type="GO" id="GO:1990904">
    <property type="term" value="C:ribonucleoprotein complex"/>
    <property type="evidence" value="ECO:0007669"/>
    <property type="project" value="UniProtKB-KW"/>
</dbReference>